<proteinExistence type="predicted"/>
<dbReference type="Proteomes" id="UP001150266">
    <property type="component" value="Unassembled WGS sequence"/>
</dbReference>
<reference evidence="3" key="1">
    <citation type="submission" date="2022-08" db="EMBL/GenBank/DDBJ databases">
        <title>A Global Phylogenomic Analysis of the Shiitake Genus Lentinula.</title>
        <authorList>
            <consortium name="DOE Joint Genome Institute"/>
            <person name="Sierra-Patev S."/>
            <person name="Min B."/>
            <person name="Naranjo-Ortiz M."/>
            <person name="Looney B."/>
            <person name="Konkel Z."/>
            <person name="Slot J.C."/>
            <person name="Sakamoto Y."/>
            <person name="Steenwyk J.L."/>
            <person name="Rokas A."/>
            <person name="Carro J."/>
            <person name="Camarero S."/>
            <person name="Ferreira P."/>
            <person name="Molpeceres G."/>
            <person name="Ruiz-Duenas F.J."/>
            <person name="Serrano A."/>
            <person name="Henrissat B."/>
            <person name="Drula E."/>
            <person name="Hughes K.W."/>
            <person name="Mata J.L."/>
            <person name="Ishikawa N.K."/>
            <person name="Vargas-Isla R."/>
            <person name="Ushijima S."/>
            <person name="Smith C.A."/>
            <person name="Ahrendt S."/>
            <person name="Andreopoulos W."/>
            <person name="He G."/>
            <person name="Labutti K."/>
            <person name="Lipzen A."/>
            <person name="Ng V."/>
            <person name="Riley R."/>
            <person name="Sandor L."/>
            <person name="Barry K."/>
            <person name="Martinez A.T."/>
            <person name="Xiao Y."/>
            <person name="Gibbons J.G."/>
            <person name="Terashima K."/>
            <person name="Grigoriev I.V."/>
            <person name="Hibbett D.S."/>
        </authorList>
    </citation>
    <scope>NUCLEOTIDE SEQUENCE</scope>
    <source>
        <strain evidence="3">JLM2183</strain>
    </source>
</reference>
<feature type="compositionally biased region" description="Low complexity" evidence="1">
    <location>
        <begin position="439"/>
        <end position="459"/>
    </location>
</feature>
<organism evidence="3 4">
    <name type="scientific">Lentinula aciculospora</name>
    <dbReference type="NCBI Taxonomy" id="153920"/>
    <lineage>
        <taxon>Eukaryota</taxon>
        <taxon>Fungi</taxon>
        <taxon>Dikarya</taxon>
        <taxon>Basidiomycota</taxon>
        <taxon>Agaricomycotina</taxon>
        <taxon>Agaricomycetes</taxon>
        <taxon>Agaricomycetidae</taxon>
        <taxon>Agaricales</taxon>
        <taxon>Marasmiineae</taxon>
        <taxon>Omphalotaceae</taxon>
        <taxon>Lentinula</taxon>
    </lineage>
</organism>
<feature type="compositionally biased region" description="Low complexity" evidence="1">
    <location>
        <begin position="208"/>
        <end position="222"/>
    </location>
</feature>
<protein>
    <recommendedName>
        <fullName evidence="2">Transcription regulator Rua1 C-terminal domain-containing protein</fullName>
    </recommendedName>
</protein>
<feature type="domain" description="Transcription regulator Rua1 C-terminal" evidence="2">
    <location>
        <begin position="521"/>
        <end position="628"/>
    </location>
</feature>
<feature type="region of interest" description="Disordered" evidence="1">
    <location>
        <begin position="111"/>
        <end position="164"/>
    </location>
</feature>
<evidence type="ECO:0000259" key="2">
    <source>
        <dbReference type="Pfam" id="PF14616"/>
    </source>
</evidence>
<dbReference type="OrthoDB" id="5595379at2759"/>
<gene>
    <name evidence="3" type="ORF">J3R30DRAFT_324027</name>
</gene>
<evidence type="ECO:0000313" key="3">
    <source>
        <dbReference type="EMBL" id="KAJ4476704.1"/>
    </source>
</evidence>
<feature type="region of interest" description="Disordered" evidence="1">
    <location>
        <begin position="337"/>
        <end position="357"/>
    </location>
</feature>
<accession>A0A9W9A999</accession>
<feature type="region of interest" description="Disordered" evidence="1">
    <location>
        <begin position="184"/>
        <end position="222"/>
    </location>
</feature>
<evidence type="ECO:0000313" key="4">
    <source>
        <dbReference type="Proteomes" id="UP001150266"/>
    </source>
</evidence>
<dbReference type="Pfam" id="PF14616">
    <property type="entry name" value="Rua1_C"/>
    <property type="match status" value="1"/>
</dbReference>
<keyword evidence="4" id="KW-1185">Reference proteome</keyword>
<feature type="region of interest" description="Disordered" evidence="1">
    <location>
        <begin position="403"/>
        <end position="462"/>
    </location>
</feature>
<dbReference type="PANTHER" id="PTHR28125">
    <property type="entry name" value="MEIOTIC EXPRESSION UP-REGULATED PROTEIN 26"/>
    <property type="match status" value="1"/>
</dbReference>
<feature type="compositionally biased region" description="Polar residues" evidence="1">
    <location>
        <begin position="191"/>
        <end position="201"/>
    </location>
</feature>
<dbReference type="InterPro" id="IPR028012">
    <property type="entry name" value="Rua1_C"/>
</dbReference>
<dbReference type="EMBL" id="JAOTPV010000011">
    <property type="protein sequence ID" value="KAJ4476704.1"/>
    <property type="molecule type" value="Genomic_DNA"/>
</dbReference>
<dbReference type="PANTHER" id="PTHR28125:SF2">
    <property type="entry name" value="MEIOTIC EXPRESSION UP-REGULATED PROTEIN 26"/>
    <property type="match status" value="1"/>
</dbReference>
<dbReference type="AlphaFoldDB" id="A0A9W9A999"/>
<name>A0A9W9A999_9AGAR</name>
<comment type="caution">
    <text evidence="3">The sequence shown here is derived from an EMBL/GenBank/DDBJ whole genome shotgun (WGS) entry which is preliminary data.</text>
</comment>
<evidence type="ECO:0000256" key="1">
    <source>
        <dbReference type="SAM" id="MobiDB-lite"/>
    </source>
</evidence>
<sequence length="663" mass="72883">MDNTYSFDWPYSTHPYSSDASDTPATYYGHVYEFDFTLPEPQRALLTNEDHNLSYELQFSLPEPRSFDLESQAFQTASAISSDAFTAIGRNKSARREDILPQIHVDMTPTYSMDLSASRTPKSSRSRVFFQDSPSPCNDKQALGPGRSWADGENTISPSSRATAHASIPGGILGGYSSLQSLFSTPPRPSASKTKMSSDSITPLLDYSPSRSSSTSSGSAMPASPLTNNVANFYRFQLGGIYGTHCDAAELVPNQTDMSPVIHRSPAPSATAFRLRPADFADAIVTDLFPLDKEKLPAVCNHVESLFSPFMLQTPVKSPTDSAASAVVAAVLSPLTPVTDDESIPDSSFMKDNLPQKVPSSLAIHNARKRPYDLHDSPSPSPSCPPKRARSNYLLALKEKERLARQDGNGSSDAFSSPEKPLAEARPNQSSAVAGPSREATQSTASTTPSTETTPAFTQRSFPREIVLDNKPATLEISDDVFPLFYRRFPASSYFQLQDSPDCSIFKKSHPGGNYNPPRNAFDLYTPRFVKGKGKDKMGKKVWLAMKFSAYNYHMQYSHGISASSSMPFSPPLAFRMTSRSSNHKSEKTTMKEGKCHKCMKWVPVEGIKDVEVKVKELFWWKHAAACHSSITIEGESDVFEDDEVYVKLKALGPAAEISTRKR</sequence>
<feature type="compositionally biased region" description="Polar residues" evidence="1">
    <location>
        <begin position="111"/>
        <end position="123"/>
    </location>
</feature>